<feature type="region of interest" description="Disordered" evidence="1">
    <location>
        <begin position="70"/>
        <end position="95"/>
    </location>
</feature>
<dbReference type="AlphaFoldDB" id="A0A9W5WU14"/>
<feature type="compositionally biased region" description="Acidic residues" evidence="1">
    <location>
        <begin position="74"/>
        <end position="83"/>
    </location>
</feature>
<dbReference type="GO" id="GO:0008157">
    <property type="term" value="F:protein phosphatase 1 binding"/>
    <property type="evidence" value="ECO:0007669"/>
    <property type="project" value="TreeGrafter"/>
</dbReference>
<dbReference type="PANTHER" id="PTHR20835">
    <property type="entry name" value="E3 UBIQUITIN-PROTEIN LIGASE PPP1R11-RELATED"/>
    <property type="match status" value="1"/>
</dbReference>
<dbReference type="EMBL" id="BLIY01000006">
    <property type="protein sequence ID" value="GFE53443.1"/>
    <property type="molecule type" value="Genomic_DNA"/>
</dbReference>
<dbReference type="OrthoDB" id="307488at2759"/>
<dbReference type="Pfam" id="PF07491">
    <property type="entry name" value="PPI_Ypi1"/>
    <property type="match status" value="1"/>
</dbReference>
<sequence length="95" mass="10792">MEGSRTTTMVITAPVNPTREQRAPVVLEANLRILRQADTRRVTWEEGTVDNEGLNRKSSKCCCIYTKKKKYNESSDEEGDASPENEHDHKCHGRS</sequence>
<dbReference type="GO" id="GO:0004865">
    <property type="term" value="F:protein serine/threonine phosphatase inhibitor activity"/>
    <property type="evidence" value="ECO:0007669"/>
    <property type="project" value="InterPro"/>
</dbReference>
<protein>
    <submittedName>
        <fullName evidence="2">Phosphatase inhibitor family protein</fullName>
    </submittedName>
</protein>
<gene>
    <name evidence="2" type="ORF">BaOVIS_008470</name>
</gene>
<dbReference type="InterPro" id="IPR011107">
    <property type="entry name" value="PPI_Ypi1"/>
</dbReference>
<evidence type="ECO:0000313" key="3">
    <source>
        <dbReference type="Proteomes" id="UP001057455"/>
    </source>
</evidence>
<name>A0A9W5WU14_BABOV</name>
<comment type="caution">
    <text evidence="2">The sequence shown here is derived from an EMBL/GenBank/DDBJ whole genome shotgun (WGS) entry which is preliminary data.</text>
</comment>
<dbReference type="PANTHER" id="PTHR20835:SF0">
    <property type="entry name" value="E3 UBIQUITIN-PROTEIN LIGASE PPP1R11"/>
    <property type="match status" value="1"/>
</dbReference>
<dbReference type="GO" id="GO:0005634">
    <property type="term" value="C:nucleus"/>
    <property type="evidence" value="ECO:0007669"/>
    <property type="project" value="TreeGrafter"/>
</dbReference>
<keyword evidence="3" id="KW-1185">Reference proteome</keyword>
<proteinExistence type="predicted"/>
<evidence type="ECO:0000256" key="1">
    <source>
        <dbReference type="SAM" id="MobiDB-lite"/>
    </source>
</evidence>
<evidence type="ECO:0000313" key="2">
    <source>
        <dbReference type="EMBL" id="GFE53443.1"/>
    </source>
</evidence>
<accession>A0A9W5WU14</accession>
<reference evidence="2" key="1">
    <citation type="submission" date="2019-12" db="EMBL/GenBank/DDBJ databases">
        <title>Genome sequence of Babesia ovis.</title>
        <authorList>
            <person name="Yamagishi J."/>
            <person name="Sevinc F."/>
            <person name="Xuan X."/>
        </authorList>
    </citation>
    <scope>NUCLEOTIDE SEQUENCE</scope>
    <source>
        <strain evidence="2">Selcuk</strain>
    </source>
</reference>
<dbReference type="Proteomes" id="UP001057455">
    <property type="component" value="Unassembled WGS sequence"/>
</dbReference>
<organism evidence="2 3">
    <name type="scientific">Babesia ovis</name>
    <dbReference type="NCBI Taxonomy" id="5869"/>
    <lineage>
        <taxon>Eukaryota</taxon>
        <taxon>Sar</taxon>
        <taxon>Alveolata</taxon>
        <taxon>Apicomplexa</taxon>
        <taxon>Aconoidasida</taxon>
        <taxon>Piroplasmida</taxon>
        <taxon>Babesiidae</taxon>
        <taxon>Babesia</taxon>
    </lineage>
</organism>